<evidence type="ECO:0000313" key="3">
    <source>
        <dbReference type="Proteomes" id="UP000515163"/>
    </source>
</evidence>
<evidence type="ECO:0000256" key="1">
    <source>
        <dbReference type="SAM" id="MobiDB-lite"/>
    </source>
</evidence>
<feature type="region of interest" description="Disordered" evidence="1">
    <location>
        <begin position="114"/>
        <end position="141"/>
    </location>
</feature>
<dbReference type="RefSeq" id="XP_031561666.1">
    <property type="nucleotide sequence ID" value="XM_031705806.1"/>
</dbReference>
<dbReference type="PANTHER" id="PTHR28665">
    <property type="entry name" value="BEN DOMAIN-CONTAINING PROTEIN 3"/>
    <property type="match status" value="1"/>
</dbReference>
<evidence type="ECO:0000259" key="2">
    <source>
        <dbReference type="PROSITE" id="PS51457"/>
    </source>
</evidence>
<dbReference type="InterPro" id="IPR033583">
    <property type="entry name" value="BEND3"/>
</dbReference>
<dbReference type="InterPro" id="IPR018379">
    <property type="entry name" value="BEN_domain"/>
</dbReference>
<dbReference type="AlphaFoldDB" id="A0A6P8I2A8"/>
<protein>
    <submittedName>
        <fullName evidence="4">Uncharacterized protein LOC116297557</fullName>
    </submittedName>
</protein>
<feature type="domain" description="BEN" evidence="2">
    <location>
        <begin position="173"/>
        <end position="271"/>
    </location>
</feature>
<dbReference type="SMART" id="SM01025">
    <property type="entry name" value="BEN"/>
    <property type="match status" value="1"/>
</dbReference>
<sequence>MDRKSLMDLSENPTPERFAAILENQRAIMVNQSTILHNQNKILRGLEQLFTLIPNSQNTLTNQPTACTQSLPVTPVVSVHGVLPTVVEPTRVDQPALTQITVVPAMPLTIPTTTTRADHQQQQQQQHQPTTSPAHTSIQPIPQTSFANSSMVTVHPVPVPAVPMTSSPDSSDDERVPQYTSRSDLMQIKCKSCSIGNFSVQLLRHIFQPDELADRNCSGTRGKEQVDPSRLKFIKETVFDLYNISADERLNTWRHCVRAMDEFLRRPKNNRKYKDIGPPTLVGLNQKLNVSF</sequence>
<gene>
    <name evidence="4" type="primary">LOC116297557</name>
</gene>
<dbReference type="InParanoid" id="A0A6P8I2A8"/>
<feature type="unsure residue" description="D or N" evidence="4">
    <location>
        <position position="214"/>
    </location>
</feature>
<dbReference type="Pfam" id="PF10523">
    <property type="entry name" value="BEN"/>
    <property type="match status" value="1"/>
</dbReference>
<dbReference type="Proteomes" id="UP000515163">
    <property type="component" value="Unplaced"/>
</dbReference>
<dbReference type="PANTHER" id="PTHR28665:SF1">
    <property type="entry name" value="BEN DOMAIN-CONTAINING PROTEIN 3"/>
    <property type="match status" value="1"/>
</dbReference>
<dbReference type="KEGG" id="aten:116297557"/>
<organism evidence="3 4">
    <name type="scientific">Actinia tenebrosa</name>
    <name type="common">Australian red waratah sea anemone</name>
    <dbReference type="NCBI Taxonomy" id="6105"/>
    <lineage>
        <taxon>Eukaryota</taxon>
        <taxon>Metazoa</taxon>
        <taxon>Cnidaria</taxon>
        <taxon>Anthozoa</taxon>
        <taxon>Hexacorallia</taxon>
        <taxon>Actiniaria</taxon>
        <taxon>Actiniidae</taxon>
        <taxon>Actinia</taxon>
    </lineage>
</organism>
<dbReference type="PROSITE" id="PS51457">
    <property type="entry name" value="BEN"/>
    <property type="match status" value="1"/>
</dbReference>
<proteinExistence type="predicted"/>
<feature type="region of interest" description="Disordered" evidence="1">
    <location>
        <begin position="157"/>
        <end position="180"/>
    </location>
</feature>
<feature type="compositionally biased region" description="Polar residues" evidence="1">
    <location>
        <begin position="129"/>
        <end position="141"/>
    </location>
</feature>
<name>A0A6P8I2A8_ACTTE</name>
<accession>A0A6P8I2A8</accession>
<dbReference type="GO" id="GO:0000183">
    <property type="term" value="P:rDNA heterochromatin formation"/>
    <property type="evidence" value="ECO:0007669"/>
    <property type="project" value="InterPro"/>
</dbReference>
<keyword evidence="3" id="KW-1185">Reference proteome</keyword>
<dbReference type="OrthoDB" id="9927103at2759"/>
<dbReference type="GO" id="GO:0000792">
    <property type="term" value="C:heterochromatin"/>
    <property type="evidence" value="ECO:0007669"/>
    <property type="project" value="InterPro"/>
</dbReference>
<evidence type="ECO:0000313" key="4">
    <source>
        <dbReference type="RefSeq" id="XP_031561666.1"/>
    </source>
</evidence>
<reference evidence="4" key="1">
    <citation type="submission" date="2025-08" db="UniProtKB">
        <authorList>
            <consortium name="RefSeq"/>
        </authorList>
    </citation>
    <scope>IDENTIFICATION</scope>
    <source>
        <tissue evidence="4">Tentacle</tissue>
    </source>
</reference>
<dbReference type="GO" id="GO:0003677">
    <property type="term" value="F:DNA binding"/>
    <property type="evidence" value="ECO:0007669"/>
    <property type="project" value="InterPro"/>
</dbReference>